<dbReference type="Proteomes" id="UP001214638">
    <property type="component" value="Unassembled WGS sequence"/>
</dbReference>
<dbReference type="EMBL" id="JALLKP010000002">
    <property type="protein sequence ID" value="KAK2196641.1"/>
    <property type="molecule type" value="Genomic_DNA"/>
</dbReference>
<dbReference type="Gene3D" id="2.130.10.10">
    <property type="entry name" value="YVTN repeat-like/Quinoprotein amine dehydrogenase"/>
    <property type="match status" value="2"/>
</dbReference>
<sequence>MSIDPFIGSKISILSNANIRYEGLLFRLNTEDTTLLLQNVKCMGSEGRGDKQVPPSNKIHDFIVFRGEDIKDLAVVDLSQEQDEIYDDPAVFKTFNKDEIDQLDLCNVTSTRQAATSNQARIPAKPKPIVSPKRPVTPIQNHKDSRTLEAFQFQDNEPKVTKETSIPTNTTSVGKESPSKLSNGVIYNKNISFFDNLSDYRKRDSNTSKPRQKQRELDADTFGEESLKKLSLQQKPRHRKRINPKPKRSSLVVTCIKCDSSLVMRIERLTNVSGPRGHLSAVDFQPLATSSSIQRIATSGGTHVQIWALYKQNDAVKSALLFTFKKHSPFEVSTVRWSPNGRFLASTDAGGVVHVLERNEQKCNLVDQFIHAQSTGEAFEMPMEVREVKKLKYDGCSGQKTKRASTLSTKATVTTSLVESAISKELSNLLDPDAEDRNLELYDTLGPIRCPTNMGQWFDISWAPDNRSIVGGGMNGQVCVFDIYSKDIVARFGSVEEGYIKSVAWDPMTLHVAIQTSNREISIWRRSPPLAPSAAPLKWSFTKVECNDDYFEKSQNDKLANSRISWSPNGRYVAFPNAGISHREFGILYQIIHNPIENGKRQECKYEHQYRYDLGHHVINGDPLILKGHLSRIRNVRFCPSIFKPVKRGKNDNVLATDGCMLYAQSSDDSVLSIWRVIECSKFTADCLVVFQNLLDEQSSIEDIAWGNEGKWLVVAPSQGGLVLVEFSKDELGGTPCGNWMAGLGLKSVKEPNISTLEFVPESATTASGASGANSTSVSNVESAHDVQGVHQGHTFAQLASATLMALVLSTPLFLEPPIPITRMPCRFLAYAQTRPFPPCPIPLEQCHQLAPIDALDCSWMYNDTNTTKILGAMDKKIGSGAGFWRVLGNTLQLDANPLCNSFKMGAANPDAQMDQSYPSYAKSCHGSIPLQLHAPSTRNTNSRRQFNLLSKEIKSMSMNRQKWRPKEQIWLDMDYGPENPYLELYWDETKKPAITQPQVTQEVVNPIKTTKEFTRVPMHIPKIFAIPLIEAMLVIETPFGCIVATNFESNSCVQCTESGDAHDGFKFKWMHTFQNLVTHLSFLEKQRLVLIISHAPPAPVTSGGIAKLKRSKLVAYLSLLEVDTGRVHVLNRNIAVMTVTMATLCSCNSNVYICLATENFTLALYIAVQSSNNRYELELLDQWDLANANETIYNFLQESLMQVRLVNVSSSNNKCKVPDQTALDGSNDSKNETHVQRNEKILQYTRQTVRLVFDSLEHSLVLAPRLKPWVVNSNLVDRDQRKSRLYHILMGQKVNVSLEDNITQEMTTALLMGHREQYMCLLQRHIHNLTSTLDIDKLHDTCLQIAKEEDNDTGELKYPSPFSDLTICGLNKKKILEEMILPWLIPLLHGTRKNSNEHQALNYSCSHCANRYCNGTSCPIKAAQVLMMLHPNNQLLEKIRDLVDNVYMWIQSMKH</sequence>
<feature type="domain" description="Lsm14-like N-terminal" evidence="2">
    <location>
        <begin position="1"/>
        <end position="96"/>
    </location>
</feature>
<name>A0AAD9PLB4_9APIC</name>
<feature type="region of interest" description="Disordered" evidence="1">
    <location>
        <begin position="116"/>
        <end position="140"/>
    </location>
</feature>
<dbReference type="InterPro" id="IPR010920">
    <property type="entry name" value="LSM_dom_sf"/>
</dbReference>
<dbReference type="GO" id="GO:0003729">
    <property type="term" value="F:mRNA binding"/>
    <property type="evidence" value="ECO:0007669"/>
    <property type="project" value="TreeGrafter"/>
</dbReference>
<comment type="caution">
    <text evidence="3">The sequence shown here is derived from an EMBL/GenBank/DDBJ whole genome shotgun (WGS) entry which is preliminary data.</text>
</comment>
<evidence type="ECO:0000313" key="4">
    <source>
        <dbReference type="Proteomes" id="UP001214638"/>
    </source>
</evidence>
<dbReference type="GeneID" id="94336188"/>
<dbReference type="InterPro" id="IPR015943">
    <property type="entry name" value="WD40/YVTN_repeat-like_dom_sf"/>
</dbReference>
<dbReference type="SMART" id="SM01271">
    <property type="entry name" value="LSM14"/>
    <property type="match status" value="1"/>
</dbReference>
<dbReference type="GO" id="GO:0033962">
    <property type="term" value="P:P-body assembly"/>
    <property type="evidence" value="ECO:0007669"/>
    <property type="project" value="TreeGrafter"/>
</dbReference>
<dbReference type="GO" id="GO:0034063">
    <property type="term" value="P:stress granule assembly"/>
    <property type="evidence" value="ECO:0007669"/>
    <property type="project" value="TreeGrafter"/>
</dbReference>
<protein>
    <submittedName>
        <fullName evidence="3">Bifunctional Lsm14-like</fullName>
    </submittedName>
</protein>
<dbReference type="GO" id="GO:0000932">
    <property type="term" value="C:P-body"/>
    <property type="evidence" value="ECO:0007669"/>
    <property type="project" value="TreeGrafter"/>
</dbReference>
<dbReference type="RefSeq" id="XP_067803483.1">
    <property type="nucleotide sequence ID" value="XM_067946919.1"/>
</dbReference>
<dbReference type="SUPFAM" id="SSF50182">
    <property type="entry name" value="Sm-like ribonucleoproteins"/>
    <property type="match status" value="1"/>
</dbReference>
<accession>A0AAD9PLB4</accession>
<dbReference type="SMART" id="SM00320">
    <property type="entry name" value="WD40"/>
    <property type="match status" value="5"/>
</dbReference>
<dbReference type="PANTHER" id="PTHR13586">
    <property type="entry name" value="SCD6 PROTEIN-RELATED"/>
    <property type="match status" value="1"/>
</dbReference>
<dbReference type="Pfam" id="PF00400">
    <property type="entry name" value="WD40"/>
    <property type="match status" value="1"/>
</dbReference>
<evidence type="ECO:0000256" key="1">
    <source>
        <dbReference type="SAM" id="MobiDB-lite"/>
    </source>
</evidence>
<dbReference type="InterPro" id="IPR036322">
    <property type="entry name" value="WD40_repeat_dom_sf"/>
</dbReference>
<dbReference type="InterPro" id="IPR001680">
    <property type="entry name" value="WD40_rpt"/>
</dbReference>
<feature type="region of interest" description="Disordered" evidence="1">
    <location>
        <begin position="156"/>
        <end position="181"/>
    </location>
</feature>
<feature type="region of interest" description="Disordered" evidence="1">
    <location>
        <begin position="227"/>
        <end position="246"/>
    </location>
</feature>
<dbReference type="SUPFAM" id="SSF50978">
    <property type="entry name" value="WD40 repeat-like"/>
    <property type="match status" value="1"/>
</dbReference>
<evidence type="ECO:0000313" key="3">
    <source>
        <dbReference type="EMBL" id="KAK2196641.1"/>
    </source>
</evidence>
<feature type="compositionally biased region" description="Basic residues" evidence="1">
    <location>
        <begin position="235"/>
        <end position="246"/>
    </location>
</feature>
<dbReference type="Pfam" id="PF12701">
    <property type="entry name" value="LSM14"/>
    <property type="match status" value="1"/>
</dbReference>
<evidence type="ECO:0000259" key="2">
    <source>
        <dbReference type="SMART" id="SM01271"/>
    </source>
</evidence>
<reference evidence="3" key="1">
    <citation type="journal article" date="2023" name="Nat. Microbiol.">
        <title>Babesia duncani multi-omics identifies virulence factors and drug targets.</title>
        <authorList>
            <person name="Singh P."/>
            <person name="Lonardi S."/>
            <person name="Liang Q."/>
            <person name="Vydyam P."/>
            <person name="Khabirova E."/>
            <person name="Fang T."/>
            <person name="Gihaz S."/>
            <person name="Thekkiniath J."/>
            <person name="Munshi M."/>
            <person name="Abel S."/>
            <person name="Ciampossin L."/>
            <person name="Batugedara G."/>
            <person name="Gupta M."/>
            <person name="Lu X.M."/>
            <person name="Lenz T."/>
            <person name="Chakravarty S."/>
            <person name="Cornillot E."/>
            <person name="Hu Y."/>
            <person name="Ma W."/>
            <person name="Gonzalez L.M."/>
            <person name="Sanchez S."/>
            <person name="Estrada K."/>
            <person name="Sanchez-Flores A."/>
            <person name="Montero E."/>
            <person name="Harb O.S."/>
            <person name="Le Roch K.G."/>
            <person name="Mamoun C.B."/>
        </authorList>
    </citation>
    <scope>NUCLEOTIDE SEQUENCE</scope>
    <source>
        <strain evidence="3">WA1</strain>
    </source>
</reference>
<dbReference type="InterPro" id="IPR025609">
    <property type="entry name" value="Lsm14-like_N"/>
</dbReference>
<organism evidence="3 4">
    <name type="scientific">Babesia duncani</name>
    <dbReference type="NCBI Taxonomy" id="323732"/>
    <lineage>
        <taxon>Eukaryota</taxon>
        <taxon>Sar</taxon>
        <taxon>Alveolata</taxon>
        <taxon>Apicomplexa</taxon>
        <taxon>Aconoidasida</taxon>
        <taxon>Piroplasmida</taxon>
        <taxon>Babesiidae</taxon>
        <taxon>Babesia</taxon>
    </lineage>
</organism>
<dbReference type="CDD" id="cd01736">
    <property type="entry name" value="LSm14_N"/>
    <property type="match status" value="1"/>
</dbReference>
<keyword evidence="4" id="KW-1185">Reference proteome</keyword>
<proteinExistence type="predicted"/>
<dbReference type="KEGG" id="bdw:94336188"/>
<feature type="region of interest" description="Disordered" evidence="1">
    <location>
        <begin position="200"/>
        <end position="222"/>
    </location>
</feature>
<gene>
    <name evidence="3" type="ORF">BdWA1_001890</name>
</gene>
<dbReference type="Gene3D" id="2.30.30.100">
    <property type="match status" value="1"/>
</dbReference>
<feature type="compositionally biased region" description="Polar residues" evidence="1">
    <location>
        <begin position="163"/>
        <end position="181"/>
    </location>
</feature>